<protein>
    <submittedName>
        <fullName evidence="1">Uncharacterized protein</fullName>
    </submittedName>
</protein>
<evidence type="ECO:0000313" key="2">
    <source>
        <dbReference type="Proteomes" id="UP000054097"/>
    </source>
</evidence>
<evidence type="ECO:0000313" key="1">
    <source>
        <dbReference type="EMBL" id="KIM29414.1"/>
    </source>
</evidence>
<organism evidence="1 2">
    <name type="scientific">Serendipita vermifera MAFF 305830</name>
    <dbReference type="NCBI Taxonomy" id="933852"/>
    <lineage>
        <taxon>Eukaryota</taxon>
        <taxon>Fungi</taxon>
        <taxon>Dikarya</taxon>
        <taxon>Basidiomycota</taxon>
        <taxon>Agaricomycotina</taxon>
        <taxon>Agaricomycetes</taxon>
        <taxon>Sebacinales</taxon>
        <taxon>Serendipitaceae</taxon>
        <taxon>Serendipita</taxon>
    </lineage>
</organism>
<dbReference type="Proteomes" id="UP000054097">
    <property type="component" value="Unassembled WGS sequence"/>
</dbReference>
<dbReference type="HOGENOM" id="CLU_2607498_0_0_1"/>
<keyword evidence="2" id="KW-1185">Reference proteome</keyword>
<sequence>MGWGRMLLLTWDRSRDRVVYLSLSAQPSLKKRYLTRHKVYTTHYNCFRSADCGCCGGELCQDNSILRKQAVKPLSSSII</sequence>
<accession>A0A0C3BBA8</accession>
<gene>
    <name evidence="1" type="ORF">M408DRAFT_112938</name>
</gene>
<reference evidence="1 2" key="1">
    <citation type="submission" date="2014-04" db="EMBL/GenBank/DDBJ databases">
        <authorList>
            <consortium name="DOE Joint Genome Institute"/>
            <person name="Kuo A."/>
            <person name="Zuccaro A."/>
            <person name="Kohler A."/>
            <person name="Nagy L.G."/>
            <person name="Floudas D."/>
            <person name="Copeland A."/>
            <person name="Barry K.W."/>
            <person name="Cichocki N."/>
            <person name="Veneault-Fourrey C."/>
            <person name="LaButti K."/>
            <person name="Lindquist E.A."/>
            <person name="Lipzen A."/>
            <person name="Lundell T."/>
            <person name="Morin E."/>
            <person name="Murat C."/>
            <person name="Sun H."/>
            <person name="Tunlid A."/>
            <person name="Henrissat B."/>
            <person name="Grigoriev I.V."/>
            <person name="Hibbett D.S."/>
            <person name="Martin F."/>
            <person name="Nordberg H.P."/>
            <person name="Cantor M.N."/>
            <person name="Hua S.X."/>
        </authorList>
    </citation>
    <scope>NUCLEOTIDE SEQUENCE [LARGE SCALE GENOMIC DNA]</scope>
    <source>
        <strain evidence="1 2">MAFF 305830</strain>
    </source>
</reference>
<reference evidence="2" key="2">
    <citation type="submission" date="2015-01" db="EMBL/GenBank/DDBJ databases">
        <title>Evolutionary Origins and Diversification of the Mycorrhizal Mutualists.</title>
        <authorList>
            <consortium name="DOE Joint Genome Institute"/>
            <consortium name="Mycorrhizal Genomics Consortium"/>
            <person name="Kohler A."/>
            <person name="Kuo A."/>
            <person name="Nagy L.G."/>
            <person name="Floudas D."/>
            <person name="Copeland A."/>
            <person name="Barry K.W."/>
            <person name="Cichocki N."/>
            <person name="Veneault-Fourrey C."/>
            <person name="LaButti K."/>
            <person name="Lindquist E.A."/>
            <person name="Lipzen A."/>
            <person name="Lundell T."/>
            <person name="Morin E."/>
            <person name="Murat C."/>
            <person name="Riley R."/>
            <person name="Ohm R."/>
            <person name="Sun H."/>
            <person name="Tunlid A."/>
            <person name="Henrissat B."/>
            <person name="Grigoriev I.V."/>
            <person name="Hibbett D.S."/>
            <person name="Martin F."/>
        </authorList>
    </citation>
    <scope>NUCLEOTIDE SEQUENCE [LARGE SCALE GENOMIC DNA]</scope>
    <source>
        <strain evidence="2">MAFF 305830</strain>
    </source>
</reference>
<dbReference type="AlphaFoldDB" id="A0A0C3BBA8"/>
<name>A0A0C3BBA8_SERVB</name>
<dbReference type="EMBL" id="KN824288">
    <property type="protein sequence ID" value="KIM29414.1"/>
    <property type="molecule type" value="Genomic_DNA"/>
</dbReference>
<proteinExistence type="predicted"/>